<accession>A0A9W7W226</accession>
<proteinExistence type="predicted"/>
<comment type="caution">
    <text evidence="1">The sequence shown here is derived from an EMBL/GenBank/DDBJ whole genome shotgun (WGS) entry which is preliminary data.</text>
</comment>
<dbReference type="AlphaFoldDB" id="A0A9W7W226"/>
<reference evidence="1 2" key="2">
    <citation type="journal article" date="2021" name="Curr. Genet.">
        <title>Genetic response to nitrogen starvation in the aggressive Eucalyptus foliar pathogen Teratosphaeria destructans.</title>
        <authorList>
            <person name="Havenga M."/>
            <person name="Wingfield B.D."/>
            <person name="Wingfield M.J."/>
            <person name="Dreyer L.L."/>
            <person name="Roets F."/>
            <person name="Aylward J."/>
        </authorList>
    </citation>
    <scope>NUCLEOTIDE SEQUENCE [LARGE SCALE GENOMIC DNA]</scope>
    <source>
        <strain evidence="1">CMW44962</strain>
    </source>
</reference>
<reference evidence="1 2" key="1">
    <citation type="journal article" date="2018" name="IMA Fungus">
        <title>IMA Genome-F 10: Nine draft genome sequences of Claviceps purpurea s.lat., including C. arundinis, C. humidiphila, and C. cf. spartinae, pseudomolecules for the pitch canker pathogen Fusarium circinatum, draft genome of Davidsoniella eucalypti, Grosmannia galeiformis, Quambalaria eucalypti, and Teratosphaeria destructans.</title>
        <authorList>
            <person name="Wingfield B.D."/>
            <person name="Liu M."/>
            <person name="Nguyen H.D."/>
            <person name="Lane F.A."/>
            <person name="Morgan S.W."/>
            <person name="De Vos L."/>
            <person name="Wilken P.M."/>
            <person name="Duong T.A."/>
            <person name="Aylward J."/>
            <person name="Coetzee M.P."/>
            <person name="Dadej K."/>
            <person name="De Beer Z.W."/>
            <person name="Findlay W."/>
            <person name="Havenga M."/>
            <person name="Kolarik M."/>
            <person name="Menzies J.G."/>
            <person name="Naidoo K."/>
            <person name="Pochopski O."/>
            <person name="Shoukouhi P."/>
            <person name="Santana Q.C."/>
            <person name="Seifert K.A."/>
            <person name="Soal N."/>
            <person name="Steenkamp E.T."/>
            <person name="Tatham C.T."/>
            <person name="van der Nest M.A."/>
            <person name="Wingfield M.J."/>
        </authorList>
    </citation>
    <scope>NUCLEOTIDE SEQUENCE [LARGE SCALE GENOMIC DNA]</scope>
    <source>
        <strain evidence="1">CMW44962</strain>
    </source>
</reference>
<evidence type="ECO:0000313" key="1">
    <source>
        <dbReference type="EMBL" id="KAH9827226.1"/>
    </source>
</evidence>
<dbReference type="EMBL" id="RIBY02001901">
    <property type="protein sequence ID" value="KAH9827226.1"/>
    <property type="molecule type" value="Genomic_DNA"/>
</dbReference>
<protein>
    <submittedName>
        <fullName evidence="1">Uncharacterized protein</fullName>
    </submittedName>
</protein>
<sequence>MTLKDTQVTSELLEGELFGQQLRNFALSIDGEWVKWRRLAVTVTVVGMDDVWSEGIEDWAVQEYRQWKGMREDSAITFLRK</sequence>
<evidence type="ECO:0000313" key="2">
    <source>
        <dbReference type="Proteomes" id="UP001138500"/>
    </source>
</evidence>
<keyword evidence="2" id="KW-1185">Reference proteome</keyword>
<dbReference type="Proteomes" id="UP001138500">
    <property type="component" value="Unassembled WGS sequence"/>
</dbReference>
<organism evidence="1 2">
    <name type="scientific">Teratosphaeria destructans</name>
    <dbReference type="NCBI Taxonomy" id="418781"/>
    <lineage>
        <taxon>Eukaryota</taxon>
        <taxon>Fungi</taxon>
        <taxon>Dikarya</taxon>
        <taxon>Ascomycota</taxon>
        <taxon>Pezizomycotina</taxon>
        <taxon>Dothideomycetes</taxon>
        <taxon>Dothideomycetidae</taxon>
        <taxon>Mycosphaerellales</taxon>
        <taxon>Teratosphaeriaceae</taxon>
        <taxon>Teratosphaeria</taxon>
    </lineage>
</organism>
<gene>
    <name evidence="1" type="ORF">Tdes44962_MAKER03037</name>
</gene>
<name>A0A9W7W226_9PEZI</name>